<dbReference type="GO" id="GO:0016705">
    <property type="term" value="F:oxidoreductase activity, acting on paired donors, with incorporation or reduction of molecular oxygen"/>
    <property type="evidence" value="ECO:0007669"/>
    <property type="project" value="InterPro"/>
</dbReference>
<keyword evidence="4" id="KW-1185">Reference proteome</keyword>
<reference evidence="3 4" key="1">
    <citation type="journal article" date="2018" name="IMA Fungus">
        <title>IMA Genome-F 9: Draft genome sequence of Annulohypoxylon stygium, Aspergillus mulundensis, Berkeleyomyces basicola (syn. Thielaviopsis basicola), Ceratocystis smalleyi, two Cercospora beticola strains, Coleophoma cylindrospora, Fusarium fracticaudum, Phialophora cf. hyalina, and Morchella septimelata.</title>
        <authorList>
            <person name="Wingfield B.D."/>
            <person name="Bills G.F."/>
            <person name="Dong Y."/>
            <person name="Huang W."/>
            <person name="Nel W.J."/>
            <person name="Swalarsk-Parry B.S."/>
            <person name="Vaghefi N."/>
            <person name="Wilken P.M."/>
            <person name="An Z."/>
            <person name="de Beer Z.W."/>
            <person name="De Vos L."/>
            <person name="Chen L."/>
            <person name="Duong T.A."/>
            <person name="Gao Y."/>
            <person name="Hammerbacher A."/>
            <person name="Kikkert J.R."/>
            <person name="Li Y."/>
            <person name="Li H."/>
            <person name="Li K."/>
            <person name="Li Q."/>
            <person name="Liu X."/>
            <person name="Ma X."/>
            <person name="Naidoo K."/>
            <person name="Pethybridge S.J."/>
            <person name="Sun J."/>
            <person name="Steenkamp E.T."/>
            <person name="van der Nest M.A."/>
            <person name="van Wyk S."/>
            <person name="Wingfield M.J."/>
            <person name="Xiong C."/>
            <person name="Yue Q."/>
            <person name="Zhang X."/>
        </authorList>
    </citation>
    <scope>NUCLEOTIDE SEQUENCE [LARGE SCALE GENOMIC DNA]</scope>
    <source>
        <strain evidence="3 4">BP5796</strain>
    </source>
</reference>
<proteinExistence type="inferred from homology"/>
<evidence type="ECO:0000313" key="3">
    <source>
        <dbReference type="EMBL" id="RDW56635.1"/>
    </source>
</evidence>
<name>A0A3D8Q446_9HELO</name>
<evidence type="ECO:0000256" key="1">
    <source>
        <dbReference type="ARBA" id="ARBA00033748"/>
    </source>
</evidence>
<dbReference type="Proteomes" id="UP000256328">
    <property type="component" value="Unassembled WGS sequence"/>
</dbReference>
<dbReference type="GO" id="GO:0004497">
    <property type="term" value="F:monooxygenase activity"/>
    <property type="evidence" value="ECO:0007669"/>
    <property type="project" value="InterPro"/>
</dbReference>
<dbReference type="PANTHER" id="PTHR30011:SF30">
    <property type="entry name" value="XENOBIOTIC COMPOUND MONOOXYGENASE, DSZA FAMILY (AFU_ORTHOLOGUE AFUA_6G01920)"/>
    <property type="match status" value="1"/>
</dbReference>
<dbReference type="AlphaFoldDB" id="A0A3D8Q446"/>
<gene>
    <name evidence="3" type="ORF">BP5796_13100</name>
</gene>
<dbReference type="EMBL" id="PDLN01000025">
    <property type="protein sequence ID" value="RDW56635.1"/>
    <property type="molecule type" value="Genomic_DNA"/>
</dbReference>
<dbReference type="Gene3D" id="3.20.20.30">
    <property type="entry name" value="Luciferase-like domain"/>
    <property type="match status" value="1"/>
</dbReference>
<dbReference type="OrthoDB" id="8922241at2759"/>
<dbReference type="SUPFAM" id="SSF51679">
    <property type="entry name" value="Bacterial luciferase-like"/>
    <property type="match status" value="1"/>
</dbReference>
<dbReference type="InterPro" id="IPR011251">
    <property type="entry name" value="Luciferase-like_dom"/>
</dbReference>
<accession>A0A3D8Q446</accession>
<dbReference type="PANTHER" id="PTHR30011">
    <property type="entry name" value="ALKANESULFONATE MONOOXYGENASE-RELATED"/>
    <property type="match status" value="1"/>
</dbReference>
<comment type="similarity">
    <text evidence="1">Belongs to the NtaA/SnaA/DszA monooxygenase family.</text>
</comment>
<sequence>MATNSAGRKKVHLNFFETACTGNHECAGQWSRPGDNSCTKDTLDYYVNMAKLAEKGNITSIFFADTYAGHEVYGGNMDAVLRAGVQVAQLDPITIISAMAAATKSVSFGVTGSTSYIPPFALARTFSTLDHLSKGRVAWNIVTSWSEAAANAFGKELVPHDQRYEIADEYMDIIYQLWNASWADDAVRWDRENHIAYEPSRIKKIEHKGKYLKMSARHQMHPSPQRTPVLFQAGTSKSGQAFGAKHAEAVYIGGLVPSQASYQIKAMREIAKANGRDPTTIKFFAAINPIIGRTIEEAESKFEEAKQHADVIGALAQFSGYTSIDLSKYPLDEELKLDASKPKESAALGFLGNFTDSVKDGEVWTPRKLGEKIAIGGFHPSPVGTPAMVADIMEQWIDEADVDGFNMAYISNPGSFEDIVELLIPELRRRGLVFEDYAVPGGTFRENLLRQPGQKRLRNDHYGSNFKFESDFPYTNGVANEQSKEETAAAA</sequence>
<dbReference type="Pfam" id="PF00296">
    <property type="entry name" value="Bac_luciferase"/>
    <property type="match status" value="1"/>
</dbReference>
<dbReference type="InterPro" id="IPR036661">
    <property type="entry name" value="Luciferase-like_sf"/>
</dbReference>
<evidence type="ECO:0000259" key="2">
    <source>
        <dbReference type="Pfam" id="PF00296"/>
    </source>
</evidence>
<dbReference type="NCBIfam" id="TIGR03860">
    <property type="entry name" value="FMN_nitrolo"/>
    <property type="match status" value="1"/>
</dbReference>
<feature type="domain" description="Luciferase-like" evidence="2">
    <location>
        <begin position="37"/>
        <end position="395"/>
    </location>
</feature>
<comment type="caution">
    <text evidence="3">The sequence shown here is derived from an EMBL/GenBank/DDBJ whole genome shotgun (WGS) entry which is preliminary data.</text>
</comment>
<dbReference type="InterPro" id="IPR051260">
    <property type="entry name" value="Diverse_substr_monoxygenases"/>
</dbReference>
<dbReference type="PIRSF" id="PIRSF000337">
    <property type="entry name" value="NTA_MOA"/>
    <property type="match status" value="1"/>
</dbReference>
<protein>
    <recommendedName>
        <fullName evidence="2">Luciferase-like domain-containing protein</fullName>
    </recommendedName>
</protein>
<dbReference type="InterPro" id="IPR016215">
    <property type="entry name" value="NTA_MOA"/>
</dbReference>
<organism evidence="3 4">
    <name type="scientific">Coleophoma crateriformis</name>
    <dbReference type="NCBI Taxonomy" id="565419"/>
    <lineage>
        <taxon>Eukaryota</taxon>
        <taxon>Fungi</taxon>
        <taxon>Dikarya</taxon>
        <taxon>Ascomycota</taxon>
        <taxon>Pezizomycotina</taxon>
        <taxon>Leotiomycetes</taxon>
        <taxon>Helotiales</taxon>
        <taxon>Dermateaceae</taxon>
        <taxon>Coleophoma</taxon>
    </lineage>
</organism>
<evidence type="ECO:0000313" key="4">
    <source>
        <dbReference type="Proteomes" id="UP000256328"/>
    </source>
</evidence>